<protein>
    <submittedName>
        <fullName evidence="2">DDE-type integrase/transposase/recombinase</fullName>
    </submittedName>
</protein>
<dbReference type="OrthoDB" id="4315389at2"/>
<evidence type="ECO:0000313" key="2">
    <source>
        <dbReference type="EMBL" id="TPF74743.1"/>
    </source>
</evidence>
<proteinExistence type="predicted"/>
<feature type="domain" description="DDE" evidence="1">
    <location>
        <begin position="1"/>
        <end position="40"/>
    </location>
</feature>
<comment type="caution">
    <text evidence="2">The sequence shown here is derived from an EMBL/GenBank/DDBJ whole genome shotgun (WGS) entry which is preliminary data.</text>
</comment>
<reference evidence="2 3" key="1">
    <citation type="journal article" date="2003" name="Int. J. Syst. Evol. Microbiol.">
        <title>Towards a standardized format for the description of a novel species (of an established genus): Ochrobactrum gallinifaecis sp. nov.</title>
        <authorList>
            <person name="Kampfer P."/>
            <person name="Buczolits S."/>
            <person name="Albrecht A."/>
            <person name="Busse H.J."/>
            <person name="Stackebrandt E."/>
        </authorList>
    </citation>
    <scope>NUCLEOTIDE SEQUENCE [LARGE SCALE GENOMIC DNA]</scope>
    <source>
        <strain evidence="2 3">ISO 196</strain>
    </source>
</reference>
<keyword evidence="3" id="KW-1185">Reference proteome</keyword>
<evidence type="ECO:0000313" key="3">
    <source>
        <dbReference type="Proteomes" id="UP000315388"/>
    </source>
</evidence>
<organism evidence="2 3">
    <name type="scientific">Brucella gallinifaecis</name>
    <dbReference type="NCBI Taxonomy" id="215590"/>
    <lineage>
        <taxon>Bacteria</taxon>
        <taxon>Pseudomonadati</taxon>
        <taxon>Pseudomonadota</taxon>
        <taxon>Alphaproteobacteria</taxon>
        <taxon>Hyphomicrobiales</taxon>
        <taxon>Brucellaceae</taxon>
        <taxon>Brucella/Ochrobactrum group</taxon>
        <taxon>Brucella</taxon>
    </lineage>
</organism>
<evidence type="ECO:0000259" key="1">
    <source>
        <dbReference type="Pfam" id="PF13610"/>
    </source>
</evidence>
<gene>
    <name evidence="2" type="ORF">FHY56_13435</name>
</gene>
<accession>A0A502BNV4</accession>
<dbReference type="AlphaFoldDB" id="A0A502BNV4"/>
<dbReference type="InterPro" id="IPR032874">
    <property type="entry name" value="DDE_dom"/>
</dbReference>
<sequence>MKVRRRWTSIYRTVDRAGQTLEFMLSEHRNPGAAWRFLKKGSLIKAFRAI</sequence>
<dbReference type="Pfam" id="PF13610">
    <property type="entry name" value="DDE_Tnp_IS240"/>
    <property type="match status" value="1"/>
</dbReference>
<dbReference type="Proteomes" id="UP000315388">
    <property type="component" value="Unassembled WGS sequence"/>
</dbReference>
<name>A0A502BNV4_9HYPH</name>
<dbReference type="EMBL" id="VEWJ01000009">
    <property type="protein sequence ID" value="TPF74743.1"/>
    <property type="molecule type" value="Genomic_DNA"/>
</dbReference>